<evidence type="ECO:0000256" key="2">
    <source>
        <dbReference type="SAM" id="Phobius"/>
    </source>
</evidence>
<feature type="compositionally biased region" description="Polar residues" evidence="1">
    <location>
        <begin position="55"/>
        <end position="71"/>
    </location>
</feature>
<name>A0A3N4JY20_9PEZI</name>
<evidence type="ECO:0000256" key="3">
    <source>
        <dbReference type="SAM" id="SignalP"/>
    </source>
</evidence>
<keyword evidence="2" id="KW-0472">Membrane</keyword>
<evidence type="ECO:0000313" key="5">
    <source>
        <dbReference type="Proteomes" id="UP000276215"/>
    </source>
</evidence>
<evidence type="ECO:0000313" key="4">
    <source>
        <dbReference type="EMBL" id="RPB03190.1"/>
    </source>
</evidence>
<organism evidence="4 5">
    <name type="scientific">Choiromyces venosus 120613-1</name>
    <dbReference type="NCBI Taxonomy" id="1336337"/>
    <lineage>
        <taxon>Eukaryota</taxon>
        <taxon>Fungi</taxon>
        <taxon>Dikarya</taxon>
        <taxon>Ascomycota</taxon>
        <taxon>Pezizomycotina</taxon>
        <taxon>Pezizomycetes</taxon>
        <taxon>Pezizales</taxon>
        <taxon>Tuberaceae</taxon>
        <taxon>Choiromyces</taxon>
    </lineage>
</organism>
<keyword evidence="2" id="KW-0812">Transmembrane</keyword>
<evidence type="ECO:0000256" key="1">
    <source>
        <dbReference type="SAM" id="MobiDB-lite"/>
    </source>
</evidence>
<dbReference type="AlphaFoldDB" id="A0A3N4JY20"/>
<sequence length="177" mass="19335">MLKFSVFSPSILSFLFILLLSPTFSSALITRQVGDVDEEKQGQTVVSTDIGGTKSHASSSPKPEPTQTASKSIVPGWDDSLTIACIVGGISLIAVVPMFVYIWRRRRRLRRARALPRNPDNIALVNRKESFATVDGHESPLPSPHRKLGRPGTGVSFASEVTVMDQVPKPQPVFHAM</sequence>
<protein>
    <recommendedName>
        <fullName evidence="6">Mid2 domain-containing protein</fullName>
    </recommendedName>
</protein>
<feature type="region of interest" description="Disordered" evidence="1">
    <location>
        <begin position="40"/>
        <end position="71"/>
    </location>
</feature>
<gene>
    <name evidence="4" type="ORF">L873DRAFT_1787310</name>
</gene>
<feature type="transmembrane region" description="Helical" evidence="2">
    <location>
        <begin position="81"/>
        <end position="103"/>
    </location>
</feature>
<reference evidence="4 5" key="1">
    <citation type="journal article" date="2018" name="Nat. Ecol. Evol.">
        <title>Pezizomycetes genomes reveal the molecular basis of ectomycorrhizal truffle lifestyle.</title>
        <authorList>
            <person name="Murat C."/>
            <person name="Payen T."/>
            <person name="Noel B."/>
            <person name="Kuo A."/>
            <person name="Morin E."/>
            <person name="Chen J."/>
            <person name="Kohler A."/>
            <person name="Krizsan K."/>
            <person name="Balestrini R."/>
            <person name="Da Silva C."/>
            <person name="Montanini B."/>
            <person name="Hainaut M."/>
            <person name="Levati E."/>
            <person name="Barry K.W."/>
            <person name="Belfiori B."/>
            <person name="Cichocki N."/>
            <person name="Clum A."/>
            <person name="Dockter R.B."/>
            <person name="Fauchery L."/>
            <person name="Guy J."/>
            <person name="Iotti M."/>
            <person name="Le Tacon F."/>
            <person name="Lindquist E.A."/>
            <person name="Lipzen A."/>
            <person name="Malagnac F."/>
            <person name="Mello A."/>
            <person name="Molinier V."/>
            <person name="Miyauchi S."/>
            <person name="Poulain J."/>
            <person name="Riccioni C."/>
            <person name="Rubini A."/>
            <person name="Sitrit Y."/>
            <person name="Splivallo R."/>
            <person name="Traeger S."/>
            <person name="Wang M."/>
            <person name="Zifcakova L."/>
            <person name="Wipf D."/>
            <person name="Zambonelli A."/>
            <person name="Paolocci F."/>
            <person name="Nowrousian M."/>
            <person name="Ottonello S."/>
            <person name="Baldrian P."/>
            <person name="Spatafora J.W."/>
            <person name="Henrissat B."/>
            <person name="Nagy L.G."/>
            <person name="Aury J.M."/>
            <person name="Wincker P."/>
            <person name="Grigoriev I.V."/>
            <person name="Bonfante P."/>
            <person name="Martin F.M."/>
        </authorList>
    </citation>
    <scope>NUCLEOTIDE SEQUENCE [LARGE SCALE GENOMIC DNA]</scope>
    <source>
        <strain evidence="4 5">120613-1</strain>
    </source>
</reference>
<keyword evidence="3" id="KW-0732">Signal</keyword>
<dbReference type="EMBL" id="ML120364">
    <property type="protein sequence ID" value="RPB03190.1"/>
    <property type="molecule type" value="Genomic_DNA"/>
</dbReference>
<dbReference type="OrthoDB" id="5411514at2759"/>
<proteinExistence type="predicted"/>
<keyword evidence="5" id="KW-1185">Reference proteome</keyword>
<feature type="chain" id="PRO_5017965737" description="Mid2 domain-containing protein" evidence="3">
    <location>
        <begin position="28"/>
        <end position="177"/>
    </location>
</feature>
<accession>A0A3N4JY20</accession>
<dbReference type="Proteomes" id="UP000276215">
    <property type="component" value="Unassembled WGS sequence"/>
</dbReference>
<feature type="signal peptide" evidence="3">
    <location>
        <begin position="1"/>
        <end position="27"/>
    </location>
</feature>
<keyword evidence="2" id="KW-1133">Transmembrane helix</keyword>
<evidence type="ECO:0008006" key="6">
    <source>
        <dbReference type="Google" id="ProtNLM"/>
    </source>
</evidence>